<dbReference type="InterPro" id="IPR029061">
    <property type="entry name" value="THDP-binding"/>
</dbReference>
<comment type="cofactor">
    <cofactor evidence="1">
        <name>thiamine diphosphate</name>
        <dbReference type="ChEBI" id="CHEBI:58937"/>
    </cofactor>
</comment>
<dbReference type="SUPFAM" id="SSF52518">
    <property type="entry name" value="Thiamin diphosphate-binding fold (THDP-binding)"/>
    <property type="match status" value="1"/>
</dbReference>
<dbReference type="NCBIfam" id="NF006667">
    <property type="entry name" value="PRK09212.1"/>
    <property type="match status" value="1"/>
</dbReference>
<dbReference type="RefSeq" id="WP_148596310.1">
    <property type="nucleotide sequence ID" value="NZ_CP042997.1"/>
</dbReference>
<dbReference type="CDD" id="cd07036">
    <property type="entry name" value="TPP_PYR_E1-PDHc-beta_like"/>
    <property type="match status" value="1"/>
</dbReference>
<evidence type="ECO:0000313" key="5">
    <source>
        <dbReference type="EMBL" id="QEH36646.1"/>
    </source>
</evidence>
<dbReference type="Gene3D" id="3.40.50.920">
    <property type="match status" value="1"/>
</dbReference>
<name>A0A5B9W7J2_9BACT</name>
<dbReference type="FunFam" id="3.40.50.920:FF:000001">
    <property type="entry name" value="Pyruvate dehydrogenase E1 beta subunit"/>
    <property type="match status" value="1"/>
</dbReference>
<dbReference type="EMBL" id="CP042997">
    <property type="protein sequence ID" value="QEH36646.1"/>
    <property type="molecule type" value="Genomic_DNA"/>
</dbReference>
<evidence type="ECO:0000256" key="2">
    <source>
        <dbReference type="ARBA" id="ARBA00023002"/>
    </source>
</evidence>
<dbReference type="NCBIfam" id="NF008854">
    <property type="entry name" value="PRK11892.1"/>
    <property type="match status" value="1"/>
</dbReference>
<dbReference type="SMART" id="SM00861">
    <property type="entry name" value="Transket_pyr"/>
    <property type="match status" value="1"/>
</dbReference>
<gene>
    <name evidence="5" type="primary">bfmBAB_2</name>
    <name evidence="5" type="ORF">OJF2_52310</name>
</gene>
<dbReference type="InterPro" id="IPR005475">
    <property type="entry name" value="Transketolase-like_Pyr-bd"/>
</dbReference>
<dbReference type="EC" id="1.2.4.4" evidence="5"/>
<evidence type="ECO:0000256" key="3">
    <source>
        <dbReference type="ARBA" id="ARBA00023052"/>
    </source>
</evidence>
<dbReference type="Pfam" id="PF02780">
    <property type="entry name" value="Transketolase_C"/>
    <property type="match status" value="1"/>
</dbReference>
<dbReference type="SUPFAM" id="SSF52922">
    <property type="entry name" value="TK C-terminal domain-like"/>
    <property type="match status" value="1"/>
</dbReference>
<accession>A0A5B9W7J2</accession>
<reference evidence="5 6" key="1">
    <citation type="submission" date="2019-08" db="EMBL/GenBank/DDBJ databases">
        <title>Deep-cultivation of Planctomycetes and their phenomic and genomic characterization uncovers novel biology.</title>
        <authorList>
            <person name="Wiegand S."/>
            <person name="Jogler M."/>
            <person name="Boedeker C."/>
            <person name="Pinto D."/>
            <person name="Vollmers J."/>
            <person name="Rivas-Marin E."/>
            <person name="Kohn T."/>
            <person name="Peeters S.H."/>
            <person name="Heuer A."/>
            <person name="Rast P."/>
            <person name="Oberbeckmann S."/>
            <person name="Bunk B."/>
            <person name="Jeske O."/>
            <person name="Meyerdierks A."/>
            <person name="Storesund J.E."/>
            <person name="Kallscheuer N."/>
            <person name="Luecker S."/>
            <person name="Lage O.M."/>
            <person name="Pohl T."/>
            <person name="Merkel B.J."/>
            <person name="Hornburger P."/>
            <person name="Mueller R.-W."/>
            <person name="Bruemmer F."/>
            <person name="Labrenz M."/>
            <person name="Spormann A.M."/>
            <person name="Op den Camp H."/>
            <person name="Overmann J."/>
            <person name="Amann R."/>
            <person name="Jetten M.S.M."/>
            <person name="Mascher T."/>
            <person name="Medema M.H."/>
            <person name="Devos D.P."/>
            <person name="Kaster A.-K."/>
            <person name="Ovreas L."/>
            <person name="Rohde M."/>
            <person name="Galperin M.Y."/>
            <person name="Jogler C."/>
        </authorList>
    </citation>
    <scope>NUCLEOTIDE SEQUENCE [LARGE SCALE GENOMIC DNA]</scope>
    <source>
        <strain evidence="5 6">OJF2</strain>
    </source>
</reference>
<dbReference type="GO" id="GO:0003863">
    <property type="term" value="F:branched-chain 2-oxo acid dehydrogenase activity"/>
    <property type="evidence" value="ECO:0007669"/>
    <property type="project" value="UniProtKB-EC"/>
</dbReference>
<dbReference type="KEGG" id="agv:OJF2_52310"/>
<organism evidence="5 6">
    <name type="scientific">Aquisphaera giovannonii</name>
    <dbReference type="NCBI Taxonomy" id="406548"/>
    <lineage>
        <taxon>Bacteria</taxon>
        <taxon>Pseudomonadati</taxon>
        <taxon>Planctomycetota</taxon>
        <taxon>Planctomycetia</taxon>
        <taxon>Isosphaerales</taxon>
        <taxon>Isosphaeraceae</taxon>
        <taxon>Aquisphaera</taxon>
    </lineage>
</organism>
<evidence type="ECO:0000313" key="6">
    <source>
        <dbReference type="Proteomes" id="UP000324233"/>
    </source>
</evidence>
<evidence type="ECO:0000256" key="1">
    <source>
        <dbReference type="ARBA" id="ARBA00001964"/>
    </source>
</evidence>
<dbReference type="PANTHER" id="PTHR43257">
    <property type="entry name" value="PYRUVATE DEHYDROGENASE E1 COMPONENT BETA SUBUNIT"/>
    <property type="match status" value="1"/>
</dbReference>
<dbReference type="PANTHER" id="PTHR43257:SF2">
    <property type="entry name" value="PYRUVATE DEHYDROGENASE E1 COMPONENT SUBUNIT BETA"/>
    <property type="match status" value="1"/>
</dbReference>
<dbReference type="Pfam" id="PF02779">
    <property type="entry name" value="Transket_pyr"/>
    <property type="match status" value="1"/>
</dbReference>
<keyword evidence="6" id="KW-1185">Reference proteome</keyword>
<dbReference type="FunFam" id="3.40.50.970:FF:000001">
    <property type="entry name" value="Pyruvate dehydrogenase E1 beta subunit"/>
    <property type="match status" value="1"/>
</dbReference>
<feature type="domain" description="Transketolase-like pyrimidine-binding" evidence="4">
    <location>
        <begin position="4"/>
        <end position="179"/>
    </location>
</feature>
<keyword evidence="3" id="KW-0786">Thiamine pyrophosphate</keyword>
<dbReference type="OrthoDB" id="8732661at2"/>
<protein>
    <submittedName>
        <fullName evidence="5">2-oxoisovalerate dehydrogenase subunit beta</fullName>
        <ecNumber evidence="5">1.2.4.4</ecNumber>
    </submittedName>
</protein>
<evidence type="ECO:0000259" key="4">
    <source>
        <dbReference type="SMART" id="SM00861"/>
    </source>
</evidence>
<dbReference type="Proteomes" id="UP000324233">
    <property type="component" value="Chromosome"/>
</dbReference>
<dbReference type="InterPro" id="IPR009014">
    <property type="entry name" value="Transketo_C/PFOR_II"/>
</dbReference>
<proteinExistence type="predicted"/>
<dbReference type="AlphaFoldDB" id="A0A5B9W7J2"/>
<dbReference type="Gene3D" id="3.40.50.970">
    <property type="match status" value="1"/>
</dbReference>
<sequence>MAVLSFREALNQAMTEEMERDDRVFLMGEEVAQYDGAYKVSQGMLKHFGARRVIDTPISEEGFAGIGIGAAMVGLRPIIEFMTFSFSLVAIDQIVNNAANMRYMSGGQFSVPIVFRGSSGMAGSLAATHSHRLEAWYAQIPGLMVLMPATPADAKGLLKAAIRCDDPVVFIEHEVLYPDRGEVPEGEHLVPIGKAEIKRPGNDVTLITYSRSLKVTMAAAEKLAEEGVDAEVIDLRSIRPLDMDTLINSIVKTHRAVIVEEDWPYCGLGAGISDRITRTIFDELDAPILRVASKDAPIPYNKAMEQSMLPSVQRVVEAVNGVVYREV</sequence>
<dbReference type="InterPro" id="IPR033248">
    <property type="entry name" value="Transketolase_C"/>
</dbReference>
<keyword evidence="2 5" id="KW-0560">Oxidoreductase</keyword>